<gene>
    <name evidence="1" type="ORF">BN2476_590085</name>
</gene>
<organism evidence="1 2">
    <name type="scientific">Paraburkholderia piptadeniae</name>
    <dbReference type="NCBI Taxonomy" id="1701573"/>
    <lineage>
        <taxon>Bacteria</taxon>
        <taxon>Pseudomonadati</taxon>
        <taxon>Pseudomonadota</taxon>
        <taxon>Betaproteobacteria</taxon>
        <taxon>Burkholderiales</taxon>
        <taxon>Burkholderiaceae</taxon>
        <taxon>Paraburkholderia</taxon>
    </lineage>
</organism>
<comment type="caution">
    <text evidence="1">The sequence shown here is derived from an EMBL/GenBank/DDBJ whole genome shotgun (WGS) entry which is preliminary data.</text>
</comment>
<protein>
    <submittedName>
        <fullName evidence="1">Uncharacterized protein</fullName>
    </submittedName>
</protein>
<evidence type="ECO:0000313" key="1">
    <source>
        <dbReference type="EMBL" id="SIT47691.1"/>
    </source>
</evidence>
<keyword evidence="2" id="KW-1185">Reference proteome</keyword>
<dbReference type="Proteomes" id="UP000195569">
    <property type="component" value="Unassembled WGS sequence"/>
</dbReference>
<evidence type="ECO:0000313" key="2">
    <source>
        <dbReference type="Proteomes" id="UP000195569"/>
    </source>
</evidence>
<accession>A0A1N7SJV6</accession>
<name>A0A1N7SJV6_9BURK</name>
<reference evidence="1" key="1">
    <citation type="submission" date="2016-12" db="EMBL/GenBank/DDBJ databases">
        <authorList>
            <person name="Moulin L."/>
        </authorList>
    </citation>
    <scope>NUCLEOTIDE SEQUENCE [LARGE SCALE GENOMIC DNA]</scope>
    <source>
        <strain evidence="1">STM 7183</strain>
    </source>
</reference>
<dbReference type="AlphaFoldDB" id="A0A1N7SJV6"/>
<dbReference type="EMBL" id="CYGY02000059">
    <property type="protein sequence ID" value="SIT47691.1"/>
    <property type="molecule type" value="Genomic_DNA"/>
</dbReference>
<proteinExistence type="predicted"/>
<sequence>MVMKPVFGYQQKCQQARPVEDAQRYVDSLPVPLPDPKWFVEFLGSGHSLLGFGVDMILI</sequence>